<dbReference type="RefSeq" id="WP_247230910.1">
    <property type="nucleotide sequence ID" value="NZ_JALKHS010000006.1"/>
</dbReference>
<dbReference type="Gene3D" id="2.160.10.10">
    <property type="entry name" value="Hexapeptide repeat proteins"/>
    <property type="match status" value="1"/>
</dbReference>
<comment type="caution">
    <text evidence="1">The sequence shown here is derived from an EMBL/GenBank/DDBJ whole genome shotgun (WGS) entry which is preliminary data.</text>
</comment>
<accession>A0ABT0DVT6</accession>
<dbReference type="SUPFAM" id="SSF51161">
    <property type="entry name" value="Trimeric LpxA-like enzymes"/>
    <property type="match status" value="1"/>
</dbReference>
<dbReference type="Pfam" id="PF00132">
    <property type="entry name" value="Hexapep"/>
    <property type="match status" value="1"/>
</dbReference>
<gene>
    <name evidence="1" type="ORF">MU848_06520</name>
</gene>
<dbReference type="PANTHER" id="PTHR13061:SF29">
    <property type="entry name" value="GAMMA CARBONIC ANHYDRASE-LIKE 1, MITOCHONDRIAL-RELATED"/>
    <property type="match status" value="1"/>
</dbReference>
<evidence type="ECO:0000313" key="1">
    <source>
        <dbReference type="EMBL" id="MCK0531236.1"/>
    </source>
</evidence>
<dbReference type="Proteomes" id="UP001203512">
    <property type="component" value="Unassembled WGS sequence"/>
</dbReference>
<sequence length="195" mass="20784">MPDHPHAAHADHPGATILSFGGKTPVIHPSAFIAPGARIIGDVEIGPDSSIWYNCVVRGDVNAIRIGARTNIQDGSVIHCDGPDPSEPEGWPTIIGEDVLIGHMAMIHGCDLKDRAFVGLGAVVMNGCVIESDAMLAAGALLSPNRTVPHRQLWTGRPAKYVRDLTDEALIRMREGVDRYVHNAKAHKGALKADG</sequence>
<dbReference type="PANTHER" id="PTHR13061">
    <property type="entry name" value="DYNACTIN SUBUNIT P25"/>
    <property type="match status" value="1"/>
</dbReference>
<dbReference type="CDD" id="cd04645">
    <property type="entry name" value="LbH_gamma_CA_like"/>
    <property type="match status" value="1"/>
</dbReference>
<dbReference type="InterPro" id="IPR047324">
    <property type="entry name" value="LbH_gamma_CA-like"/>
</dbReference>
<dbReference type="InterPro" id="IPR001451">
    <property type="entry name" value="Hexapep"/>
</dbReference>
<reference evidence="1 2" key="1">
    <citation type="submission" date="2022-04" db="EMBL/GenBank/DDBJ databases">
        <authorList>
            <person name="Huq M.A."/>
        </authorList>
    </citation>
    <scope>NUCLEOTIDE SEQUENCE [LARGE SCALE GENOMIC DNA]</scope>
    <source>
        <strain evidence="1 2">MAH-33</strain>
    </source>
</reference>
<dbReference type="InterPro" id="IPR050484">
    <property type="entry name" value="Transf_Hexapept/Carb_Anhydrase"/>
</dbReference>
<keyword evidence="2" id="KW-1185">Reference proteome</keyword>
<dbReference type="EMBL" id="JALKHS010000006">
    <property type="protein sequence ID" value="MCK0531236.1"/>
    <property type="molecule type" value="Genomic_DNA"/>
</dbReference>
<evidence type="ECO:0000313" key="2">
    <source>
        <dbReference type="Proteomes" id="UP001203512"/>
    </source>
</evidence>
<dbReference type="InterPro" id="IPR011004">
    <property type="entry name" value="Trimer_LpxA-like_sf"/>
</dbReference>
<protein>
    <submittedName>
        <fullName evidence="1">Gamma carbonic anhydrase family protein</fullName>
    </submittedName>
</protein>
<proteinExistence type="predicted"/>
<organism evidence="1 2">
    <name type="scientific">Sphingobium agri</name>
    <dbReference type="NCBI Taxonomy" id="2933566"/>
    <lineage>
        <taxon>Bacteria</taxon>
        <taxon>Pseudomonadati</taxon>
        <taxon>Pseudomonadota</taxon>
        <taxon>Alphaproteobacteria</taxon>
        <taxon>Sphingomonadales</taxon>
        <taxon>Sphingomonadaceae</taxon>
        <taxon>Sphingobium</taxon>
    </lineage>
</organism>
<name>A0ABT0DVT6_9SPHN</name>